<dbReference type="OrthoDB" id="19859at2759"/>
<dbReference type="PANTHER" id="PTHR16133:SF0">
    <property type="entry name" value="ZINC_IRON REGULATED TRANSPORTER-RELATED PROTEIN 102B, ISOFORM E"/>
    <property type="match status" value="1"/>
</dbReference>
<keyword evidence="5" id="KW-0333">Golgi apparatus</keyword>
<keyword evidence="3 8" id="KW-0812">Transmembrane</keyword>
<organism evidence="10 11">
    <name type="scientific">Ascobolus immersus RN42</name>
    <dbReference type="NCBI Taxonomy" id="1160509"/>
    <lineage>
        <taxon>Eukaryota</taxon>
        <taxon>Fungi</taxon>
        <taxon>Dikarya</taxon>
        <taxon>Ascomycota</taxon>
        <taxon>Pezizomycotina</taxon>
        <taxon>Pezizomycetes</taxon>
        <taxon>Pezizales</taxon>
        <taxon>Ascobolaceae</taxon>
        <taxon>Ascobolus</taxon>
    </lineage>
</organism>
<feature type="transmembrane region" description="Helical" evidence="8">
    <location>
        <begin position="87"/>
        <end position="104"/>
    </location>
</feature>
<protein>
    <submittedName>
        <fullName evidence="10">Zinc/iron permease</fullName>
    </submittedName>
</protein>
<feature type="transmembrane region" description="Helical" evidence="8">
    <location>
        <begin position="237"/>
        <end position="259"/>
    </location>
</feature>
<dbReference type="Proteomes" id="UP000275078">
    <property type="component" value="Unassembled WGS sequence"/>
</dbReference>
<evidence type="ECO:0000256" key="2">
    <source>
        <dbReference type="ARBA" id="ARBA00004394"/>
    </source>
</evidence>
<keyword evidence="9" id="KW-0732">Signal</keyword>
<evidence type="ECO:0000256" key="3">
    <source>
        <dbReference type="ARBA" id="ARBA00022692"/>
    </source>
</evidence>
<keyword evidence="4 8" id="KW-1133">Transmembrane helix</keyword>
<evidence type="ECO:0000256" key="8">
    <source>
        <dbReference type="SAM" id="Phobius"/>
    </source>
</evidence>
<feature type="transmembrane region" description="Helical" evidence="8">
    <location>
        <begin position="203"/>
        <end position="225"/>
    </location>
</feature>
<dbReference type="GO" id="GO:0006829">
    <property type="term" value="P:zinc ion transport"/>
    <property type="evidence" value="ECO:0007669"/>
    <property type="project" value="InterPro"/>
</dbReference>
<feature type="region of interest" description="Disordered" evidence="7">
    <location>
        <begin position="64"/>
        <end position="85"/>
    </location>
</feature>
<feature type="region of interest" description="Disordered" evidence="7">
    <location>
        <begin position="114"/>
        <end position="173"/>
    </location>
</feature>
<dbReference type="AlphaFoldDB" id="A0A3N4I9J3"/>
<feature type="compositionally biased region" description="Basic and acidic residues" evidence="7">
    <location>
        <begin position="76"/>
        <end position="85"/>
    </location>
</feature>
<name>A0A3N4I9J3_ASCIM</name>
<reference evidence="10 11" key="1">
    <citation type="journal article" date="2018" name="Nat. Ecol. Evol.">
        <title>Pezizomycetes genomes reveal the molecular basis of ectomycorrhizal truffle lifestyle.</title>
        <authorList>
            <person name="Murat C."/>
            <person name="Payen T."/>
            <person name="Noel B."/>
            <person name="Kuo A."/>
            <person name="Morin E."/>
            <person name="Chen J."/>
            <person name="Kohler A."/>
            <person name="Krizsan K."/>
            <person name="Balestrini R."/>
            <person name="Da Silva C."/>
            <person name="Montanini B."/>
            <person name="Hainaut M."/>
            <person name="Levati E."/>
            <person name="Barry K.W."/>
            <person name="Belfiori B."/>
            <person name="Cichocki N."/>
            <person name="Clum A."/>
            <person name="Dockter R.B."/>
            <person name="Fauchery L."/>
            <person name="Guy J."/>
            <person name="Iotti M."/>
            <person name="Le Tacon F."/>
            <person name="Lindquist E.A."/>
            <person name="Lipzen A."/>
            <person name="Malagnac F."/>
            <person name="Mello A."/>
            <person name="Molinier V."/>
            <person name="Miyauchi S."/>
            <person name="Poulain J."/>
            <person name="Riccioni C."/>
            <person name="Rubini A."/>
            <person name="Sitrit Y."/>
            <person name="Splivallo R."/>
            <person name="Traeger S."/>
            <person name="Wang M."/>
            <person name="Zifcakova L."/>
            <person name="Wipf D."/>
            <person name="Zambonelli A."/>
            <person name="Paolocci F."/>
            <person name="Nowrousian M."/>
            <person name="Ottonello S."/>
            <person name="Baldrian P."/>
            <person name="Spatafora J.W."/>
            <person name="Henrissat B."/>
            <person name="Nagy L.G."/>
            <person name="Aury J.M."/>
            <person name="Wincker P."/>
            <person name="Grigoriev I.V."/>
            <person name="Bonfante P."/>
            <person name="Martin F.M."/>
        </authorList>
    </citation>
    <scope>NUCLEOTIDE SEQUENCE [LARGE SCALE GENOMIC DNA]</scope>
    <source>
        <strain evidence="10 11">RN42</strain>
    </source>
</reference>
<feature type="signal peptide" evidence="9">
    <location>
        <begin position="1"/>
        <end position="20"/>
    </location>
</feature>
<evidence type="ECO:0000256" key="9">
    <source>
        <dbReference type="SAM" id="SignalP"/>
    </source>
</evidence>
<feature type="transmembrane region" description="Helical" evidence="8">
    <location>
        <begin position="36"/>
        <end position="56"/>
    </location>
</feature>
<gene>
    <name evidence="10" type="ORF">BJ508DRAFT_239563</name>
</gene>
<accession>A0A3N4I9J3</accession>
<dbReference type="GO" id="GO:0046873">
    <property type="term" value="F:metal ion transmembrane transporter activity"/>
    <property type="evidence" value="ECO:0007669"/>
    <property type="project" value="InterPro"/>
</dbReference>
<dbReference type="InterPro" id="IPR003689">
    <property type="entry name" value="ZIP"/>
</dbReference>
<comment type="subcellular location">
    <subcellularLocation>
        <location evidence="1">Endomembrane system</location>
        <topology evidence="1">Multi-pass membrane protein</topology>
    </subcellularLocation>
    <subcellularLocation>
        <location evidence="2">Golgi apparatus membrane</location>
    </subcellularLocation>
</comment>
<keyword evidence="11" id="KW-1185">Reference proteome</keyword>
<evidence type="ECO:0000256" key="7">
    <source>
        <dbReference type="SAM" id="MobiDB-lite"/>
    </source>
</evidence>
<dbReference type="PANTHER" id="PTHR16133">
    <property type="entry name" value="SOLUTE CARRIER FAMILY 39 ZINC TRANSPORTER , MEMBER 9-RELATED"/>
    <property type="match status" value="1"/>
</dbReference>
<dbReference type="STRING" id="1160509.A0A3N4I9J3"/>
<evidence type="ECO:0000256" key="6">
    <source>
        <dbReference type="ARBA" id="ARBA00023136"/>
    </source>
</evidence>
<evidence type="ECO:0000256" key="1">
    <source>
        <dbReference type="ARBA" id="ARBA00004127"/>
    </source>
</evidence>
<dbReference type="Pfam" id="PF02535">
    <property type="entry name" value="Zip"/>
    <property type="match status" value="1"/>
</dbReference>
<feature type="chain" id="PRO_5018184996" evidence="9">
    <location>
        <begin position="21"/>
        <end position="330"/>
    </location>
</feature>
<evidence type="ECO:0000256" key="4">
    <source>
        <dbReference type="ARBA" id="ARBA00022989"/>
    </source>
</evidence>
<proteinExistence type="predicted"/>
<feature type="compositionally biased region" description="Pro residues" evidence="7">
    <location>
        <begin position="134"/>
        <end position="158"/>
    </location>
</feature>
<dbReference type="InterPro" id="IPR045891">
    <property type="entry name" value="ZIP9"/>
</dbReference>
<sequence length="330" mass="34316">MDGLLTLLLFSAAMAVASFAAGMLPLAVNLSPKHLRIMSTIGTGILVGTSLIVIIPEGIEAIYSAKSPSPPTTTSDPDHDDDHDSNHLAVGLSLITGFLLMFLIDRLSHSPHPDQQYHIPLDNIPTSPRTPSSARPPPPAPPPPRPPPHTPPLLPPLDPANHHHPPTTSSKPAATTTGLVIHACADGIALGASSKSSNVGLEAVIFLAIIIHKMPAAFGLTAVLLRGGLSKQQARRHLAVFSLAAPFGALVTWAIIMVLGGVAEGGSGMDWWTGVLLLFSGGTFLFVAVHAMQEDEGMSDDGEVKGWVHTACAAGGMLIPLLTQVGGHGH</sequence>
<evidence type="ECO:0000313" key="11">
    <source>
        <dbReference type="Proteomes" id="UP000275078"/>
    </source>
</evidence>
<dbReference type="GO" id="GO:0000139">
    <property type="term" value="C:Golgi membrane"/>
    <property type="evidence" value="ECO:0007669"/>
    <property type="project" value="UniProtKB-SubCell"/>
</dbReference>
<keyword evidence="6 8" id="KW-0472">Membrane</keyword>
<feature type="transmembrane region" description="Helical" evidence="8">
    <location>
        <begin position="271"/>
        <end position="289"/>
    </location>
</feature>
<evidence type="ECO:0000313" key="10">
    <source>
        <dbReference type="EMBL" id="RPA80861.1"/>
    </source>
</evidence>
<dbReference type="EMBL" id="ML119684">
    <property type="protein sequence ID" value="RPA80861.1"/>
    <property type="molecule type" value="Genomic_DNA"/>
</dbReference>
<evidence type="ECO:0000256" key="5">
    <source>
        <dbReference type="ARBA" id="ARBA00023034"/>
    </source>
</evidence>